<keyword evidence="10" id="KW-0539">Nucleus</keyword>
<dbReference type="CDD" id="cd15489">
    <property type="entry name" value="PHD_SF"/>
    <property type="match status" value="1"/>
</dbReference>
<feature type="region of interest" description="Disordered" evidence="14">
    <location>
        <begin position="517"/>
        <end position="544"/>
    </location>
</feature>
<dbReference type="InterPro" id="IPR011011">
    <property type="entry name" value="Znf_FYVE_PHD"/>
</dbReference>
<feature type="region of interest" description="Disordered" evidence="14">
    <location>
        <begin position="170"/>
        <end position="274"/>
    </location>
</feature>
<dbReference type="Pfam" id="PF00439">
    <property type="entry name" value="Bromodomain"/>
    <property type="match status" value="1"/>
</dbReference>
<dbReference type="PROSITE" id="PS50827">
    <property type="entry name" value="DDT"/>
    <property type="match status" value="1"/>
</dbReference>
<dbReference type="InterPro" id="IPR016177">
    <property type="entry name" value="DNA-bd_dom_sf"/>
</dbReference>
<dbReference type="PRINTS" id="PR00503">
    <property type="entry name" value="BROMODOMAIN"/>
</dbReference>
<dbReference type="GO" id="GO:0005634">
    <property type="term" value="C:nucleus"/>
    <property type="evidence" value="ECO:0007669"/>
    <property type="project" value="UniProtKB-SubCell"/>
</dbReference>
<feature type="domain" description="Bromo" evidence="15">
    <location>
        <begin position="1550"/>
        <end position="1625"/>
    </location>
</feature>
<evidence type="ECO:0000256" key="14">
    <source>
        <dbReference type="SAM" id="MobiDB-lite"/>
    </source>
</evidence>
<dbReference type="PROSITE" id="PS50982">
    <property type="entry name" value="MBD"/>
    <property type="match status" value="1"/>
</dbReference>
<feature type="compositionally biased region" description="Low complexity" evidence="14">
    <location>
        <begin position="392"/>
        <end position="401"/>
    </location>
</feature>
<keyword evidence="20" id="KW-1185">Reference proteome</keyword>
<evidence type="ECO:0000256" key="10">
    <source>
        <dbReference type="ARBA" id="ARBA00023242"/>
    </source>
</evidence>
<evidence type="ECO:0000256" key="5">
    <source>
        <dbReference type="ARBA" id="ARBA00022833"/>
    </source>
</evidence>
<dbReference type="STRING" id="36087.A0A077Z1H7"/>
<dbReference type="InterPro" id="IPR001739">
    <property type="entry name" value="Methyl_CpG_DNA-bd"/>
</dbReference>
<keyword evidence="3" id="KW-0479">Metal-binding</keyword>
<dbReference type="SMART" id="SM00391">
    <property type="entry name" value="MBD"/>
    <property type="match status" value="1"/>
</dbReference>
<evidence type="ECO:0000256" key="9">
    <source>
        <dbReference type="ARBA" id="ARBA00023163"/>
    </source>
</evidence>
<dbReference type="EMBL" id="HG805873">
    <property type="protein sequence ID" value="CDW53926.1"/>
    <property type="molecule type" value="Genomic_DNA"/>
</dbReference>
<keyword evidence="5" id="KW-0862">Zinc</keyword>
<evidence type="ECO:0000256" key="7">
    <source>
        <dbReference type="ARBA" id="ARBA00023054"/>
    </source>
</evidence>
<evidence type="ECO:0000259" key="17">
    <source>
        <dbReference type="PROSITE" id="PS50827"/>
    </source>
</evidence>
<keyword evidence="7 13" id="KW-0175">Coiled coil</keyword>
<evidence type="ECO:0000256" key="13">
    <source>
        <dbReference type="SAM" id="Coils"/>
    </source>
</evidence>
<dbReference type="InterPro" id="IPR001965">
    <property type="entry name" value="Znf_PHD"/>
</dbReference>
<evidence type="ECO:0000256" key="6">
    <source>
        <dbReference type="ARBA" id="ARBA00023015"/>
    </source>
</evidence>
<reference evidence="19" key="1">
    <citation type="submission" date="2014-01" db="EMBL/GenBank/DDBJ databases">
        <authorList>
            <person name="Aslett M."/>
        </authorList>
    </citation>
    <scope>NUCLEOTIDE SEQUENCE</scope>
</reference>
<dbReference type="SUPFAM" id="SSF54171">
    <property type="entry name" value="DNA-binding domain"/>
    <property type="match status" value="1"/>
</dbReference>
<feature type="domain" description="MBD" evidence="18">
    <location>
        <begin position="639"/>
        <end position="711"/>
    </location>
</feature>
<dbReference type="Pfam" id="PF00628">
    <property type="entry name" value="PHD"/>
    <property type="match status" value="1"/>
</dbReference>
<keyword evidence="9" id="KW-0804">Transcription</keyword>
<dbReference type="InterPro" id="IPR019787">
    <property type="entry name" value="Znf_PHD-finger"/>
</dbReference>
<dbReference type="SUPFAM" id="SSF57903">
    <property type="entry name" value="FYVE/PHD zinc finger"/>
    <property type="match status" value="2"/>
</dbReference>
<dbReference type="GO" id="GO:0003677">
    <property type="term" value="F:DNA binding"/>
    <property type="evidence" value="ECO:0007669"/>
    <property type="project" value="InterPro"/>
</dbReference>
<dbReference type="Proteomes" id="UP000030665">
    <property type="component" value="Unassembled WGS sequence"/>
</dbReference>
<dbReference type="PROSITE" id="PS50016">
    <property type="entry name" value="ZF_PHD_2"/>
    <property type="match status" value="1"/>
</dbReference>
<keyword evidence="6" id="KW-0805">Transcription regulation</keyword>
<evidence type="ECO:0000256" key="3">
    <source>
        <dbReference type="ARBA" id="ARBA00022723"/>
    </source>
</evidence>
<dbReference type="Gene3D" id="3.30.890.10">
    <property type="entry name" value="Methyl-cpg-binding Protein 2, Chain A"/>
    <property type="match status" value="1"/>
</dbReference>
<dbReference type="OrthoDB" id="784962at2759"/>
<feature type="region of interest" description="Disordered" evidence="14">
    <location>
        <begin position="388"/>
        <end position="465"/>
    </location>
</feature>
<evidence type="ECO:0000259" key="16">
    <source>
        <dbReference type="PROSITE" id="PS50016"/>
    </source>
</evidence>
<dbReference type="SMART" id="SM00297">
    <property type="entry name" value="BROMO"/>
    <property type="match status" value="1"/>
</dbReference>
<dbReference type="PANTHER" id="PTHR45915">
    <property type="entry name" value="TRANSCRIPTION INTERMEDIARY FACTOR"/>
    <property type="match status" value="1"/>
</dbReference>
<evidence type="ECO:0000256" key="1">
    <source>
        <dbReference type="ARBA" id="ARBA00004123"/>
    </source>
</evidence>
<comment type="subcellular location">
    <subcellularLocation>
        <location evidence="1">Nucleus</location>
    </subcellularLocation>
</comment>
<dbReference type="GO" id="GO:0000785">
    <property type="term" value="C:chromatin"/>
    <property type="evidence" value="ECO:0007669"/>
    <property type="project" value="TreeGrafter"/>
</dbReference>
<evidence type="ECO:0000259" key="18">
    <source>
        <dbReference type="PROSITE" id="PS50982"/>
    </source>
</evidence>
<protein>
    <submittedName>
        <fullName evidence="19">DDT and MBD and Bromodomain domain containing pro tein</fullName>
    </submittedName>
</protein>
<dbReference type="AlphaFoldDB" id="A0A077Z1H7"/>
<keyword evidence="8 11" id="KW-0103">Bromodomain</keyword>
<evidence type="ECO:0000256" key="4">
    <source>
        <dbReference type="ARBA" id="ARBA00022771"/>
    </source>
</evidence>
<dbReference type="InterPro" id="IPR013083">
    <property type="entry name" value="Znf_RING/FYVE/PHD"/>
</dbReference>
<gene>
    <name evidence="19" type="ORF">TTRE_0000219501</name>
</gene>
<feature type="compositionally biased region" description="Basic and acidic residues" evidence="14">
    <location>
        <begin position="183"/>
        <end position="192"/>
    </location>
</feature>
<dbReference type="InterPro" id="IPR028941">
    <property type="entry name" value="WHIM2_dom"/>
</dbReference>
<evidence type="ECO:0000313" key="19">
    <source>
        <dbReference type="EMBL" id="CDW53926.1"/>
    </source>
</evidence>
<feature type="compositionally biased region" description="Low complexity" evidence="14">
    <location>
        <begin position="408"/>
        <end position="433"/>
    </location>
</feature>
<evidence type="ECO:0000256" key="12">
    <source>
        <dbReference type="PROSITE-ProRule" id="PRU00146"/>
    </source>
</evidence>
<feature type="region of interest" description="Disordered" evidence="14">
    <location>
        <begin position="304"/>
        <end position="335"/>
    </location>
</feature>
<evidence type="ECO:0000256" key="11">
    <source>
        <dbReference type="PROSITE-ProRule" id="PRU00035"/>
    </source>
</evidence>
<feature type="compositionally biased region" description="Basic residues" evidence="14">
    <location>
        <begin position="523"/>
        <end position="538"/>
    </location>
</feature>
<dbReference type="Pfam" id="PF13831">
    <property type="entry name" value="PHD_2"/>
    <property type="match status" value="1"/>
</dbReference>
<feature type="region of interest" description="Disordered" evidence="14">
    <location>
        <begin position="1048"/>
        <end position="1069"/>
    </location>
</feature>
<evidence type="ECO:0000313" key="20">
    <source>
        <dbReference type="Proteomes" id="UP000030665"/>
    </source>
</evidence>
<dbReference type="SUPFAM" id="SSF47370">
    <property type="entry name" value="Bromodomain"/>
    <property type="match status" value="1"/>
</dbReference>
<evidence type="ECO:0000256" key="2">
    <source>
        <dbReference type="ARBA" id="ARBA00007444"/>
    </source>
</evidence>
<name>A0A077Z1H7_TRITR</name>
<proteinExistence type="inferred from homology"/>
<keyword evidence="4 12" id="KW-0863">Zinc-finger</keyword>
<feature type="domain" description="PHD-type" evidence="16">
    <location>
        <begin position="1397"/>
        <end position="1481"/>
    </location>
</feature>
<dbReference type="Pfam" id="PF15613">
    <property type="entry name" value="WSD"/>
    <property type="match status" value="1"/>
</dbReference>
<dbReference type="InterPro" id="IPR019786">
    <property type="entry name" value="Zinc_finger_PHD-type_CS"/>
</dbReference>
<comment type="similarity">
    <text evidence="2">Belongs to the WAL family.</text>
</comment>
<organism evidence="19 20">
    <name type="scientific">Trichuris trichiura</name>
    <name type="common">Whipworm</name>
    <name type="synonym">Trichocephalus trichiurus</name>
    <dbReference type="NCBI Taxonomy" id="36087"/>
    <lineage>
        <taxon>Eukaryota</taxon>
        <taxon>Metazoa</taxon>
        <taxon>Ecdysozoa</taxon>
        <taxon>Nematoda</taxon>
        <taxon>Enoplea</taxon>
        <taxon>Dorylaimia</taxon>
        <taxon>Trichinellida</taxon>
        <taxon>Trichuridae</taxon>
        <taxon>Trichuris</taxon>
    </lineage>
</organism>
<dbReference type="InterPro" id="IPR018501">
    <property type="entry name" value="DDT_dom"/>
</dbReference>
<dbReference type="PROSITE" id="PS50014">
    <property type="entry name" value="BROMODOMAIN_2"/>
    <property type="match status" value="1"/>
</dbReference>
<dbReference type="InterPro" id="IPR001487">
    <property type="entry name" value="Bromodomain"/>
</dbReference>
<dbReference type="Pfam" id="PF01429">
    <property type="entry name" value="MBD"/>
    <property type="match status" value="1"/>
</dbReference>
<dbReference type="SMART" id="SM00249">
    <property type="entry name" value="PHD"/>
    <property type="match status" value="2"/>
</dbReference>
<dbReference type="InterPro" id="IPR036427">
    <property type="entry name" value="Bromodomain-like_sf"/>
</dbReference>
<dbReference type="PROSITE" id="PS01359">
    <property type="entry name" value="ZF_PHD_1"/>
    <property type="match status" value="1"/>
</dbReference>
<dbReference type="Gene3D" id="1.20.920.10">
    <property type="entry name" value="Bromodomain-like"/>
    <property type="match status" value="1"/>
</dbReference>
<feature type="domain" description="DDT" evidence="17">
    <location>
        <begin position="871"/>
        <end position="935"/>
    </location>
</feature>
<evidence type="ECO:0000256" key="8">
    <source>
        <dbReference type="ARBA" id="ARBA00023117"/>
    </source>
</evidence>
<feature type="coiled-coil region" evidence="13">
    <location>
        <begin position="807"/>
        <end position="843"/>
    </location>
</feature>
<dbReference type="PANTHER" id="PTHR45915:SF2">
    <property type="entry name" value="TOUTATIS, ISOFORM E"/>
    <property type="match status" value="1"/>
</dbReference>
<feature type="compositionally biased region" description="Basic and acidic residues" evidence="14">
    <location>
        <begin position="210"/>
        <end position="221"/>
    </location>
</feature>
<accession>A0A077Z1H7</accession>
<reference evidence="19" key="2">
    <citation type="submission" date="2014-03" db="EMBL/GenBank/DDBJ databases">
        <title>The whipworm genome and dual-species transcriptomics of an intimate host-pathogen interaction.</title>
        <authorList>
            <person name="Foth B.J."/>
            <person name="Tsai I.J."/>
            <person name="Reid A.J."/>
            <person name="Bancroft A.J."/>
            <person name="Nichol S."/>
            <person name="Tracey A."/>
            <person name="Holroyd N."/>
            <person name="Cotton J.A."/>
            <person name="Stanley E.J."/>
            <person name="Zarowiecki M."/>
            <person name="Liu J.Z."/>
            <person name="Huckvale T."/>
            <person name="Cooper P.J."/>
            <person name="Grencis R.K."/>
            <person name="Berriman M."/>
        </authorList>
    </citation>
    <scope>NUCLEOTIDE SEQUENCE [LARGE SCALE GENOMIC DNA]</scope>
</reference>
<sequence>MIDSRILDSSAWEAKVAMDQTHKASGSTTVHSGACIRGRSVLMVGSTNFAPVALSEPIRSKRTDSPACSSSSVESVPCSAAASHSVLMGAQPQPAPPMNPFFAAFVPPFMTGSGGFWQTQMPSAADYFYLASLFGGALPPPMNAPAPPGCPNGESFPDLLQQLSMAGQKSAAGAVAVDQSALRSKERSRERPMSSPHGRGVLLEPSSHLSPERQRIEESRKSPFVPTANAADSNGANRSEHGGGNSIDEQSPIAPIDFSKKRSNTSDDVPNAPKRLCTSATTTSLNDGCNGVVDAAAAAAASCQSSSEMPMTSEDDVSKDANASDGDPTSDLCTSTNESMANMQLDQNLLNASAVAWAALSNQLFLSSLQSGMFMNANSPSILASTYAHEPSSSSSMSSQSHRYHRNASAVAATASGGAAAGGSSYRGRIYGQGRSGRRRGSRGRPATISLDDSSEHSSNDAVARSSLDDTIDNVVSCQRDMAFASDLVAAYESALPAQYQHFLTFPGRNVRQFQKCPSVGRGRGRFSGRGSSRRSGRGSRGGYTVREQLALRRGEAAIGAVTIANDSEKLSSSHVVVKKEENDLNDHTNTLFDGHDDARNHLTQRSTVAIDYANDSQKISDAEEAAAMTSSEGHRKAMVDLELLRVPLAHGWRRQTIIRHISPSGVRGDVLYYAPCGKRLGSYAEVIRYLRKQGISNMSRENFSLSSKIVVGEFLYNKQDGVRNGLVRLSDCEVANIVKQLKKLSTASTSSCRASAAGSSRTRGTVAASVKRRNVGTRALLRQKVMNQLKGADKTDNCADQSRLKRQQAGQEVRRAIEQVNKQREEQRKLDLQGKLARFRQMRMPVEDMEIEQTKQLPEFPRVQNLQLDGGAFADLLLVMHFLATFGDVLKIDKDEIPSLSAMHAGLLNDPTHRHSVISLTKILLTLVLEYPGLPSGNLSRTCTGQPLRELAVTNNNYSELLRMFLASRRDQNGPEMAAFLEHASFDSLEATVKSRILAYMCDELLYCRNVVREIENSIEVLAKLKSDKWAIKGKIRALRTLRSDKLKSSADPKPSTSAADDEEEDDCAQGASEVETMRFTISDSSYKIRCLPLGQDRYQRYYWTLPEYGGVLLESVESSCRSNPALNRRYLKPELLWQDGSGASLHVRQCVDALVETIASQNDDDQSWPIDKKCLMNDRGRLNEKQNGWWIVESVEQFDALSQSLNQKGIRERLFNRSLIKHGELCKESAFRGKKRIASLNAATPMGPGSFGEELKRVFSALAALEEKCFQANIHVNGWTPGDPNEYEQLDGCTDADRVRLIQERLLNLERNIERRYFLPFVNNSQMKLVSSPTPTGEPAKVTAVALMECDDHLCVPIQLSTWRAGVHVAQTAAKLHMCVDALESFVAWEKSIMKASCQICRDDNNESQLLLCDGCDLGYHTYCFKATRRSCCLICCRHSSLPMITCSSCKREFHFDCLGLEPNKKFKPDWLCQGCSKVKCNGRKIAAKRPNAIVAETGKKAAVEVAKKQKQTNEKRTNSKGKKADSTVTYNRLEYEEICGIILAELDAHKDSWPFKLPVDTKVIPLYKRVIKRPMDLSTIHSKLITHVYVNAYYQKSEDFIKDVNLIFDNCQTFNEDDSKIGKAGHCLRRFFNRRWKELTEAVHSRRSR</sequence>
<dbReference type="GO" id="GO:0008270">
    <property type="term" value="F:zinc ion binding"/>
    <property type="evidence" value="ECO:0007669"/>
    <property type="project" value="UniProtKB-KW"/>
</dbReference>
<evidence type="ECO:0000259" key="15">
    <source>
        <dbReference type="PROSITE" id="PS50014"/>
    </source>
</evidence>
<dbReference type="Gene3D" id="3.30.40.10">
    <property type="entry name" value="Zinc/RING finger domain, C3HC4 (zinc finger)"/>
    <property type="match status" value="2"/>
</dbReference>